<dbReference type="InterPro" id="IPR001680">
    <property type="entry name" value="WD40_rpt"/>
</dbReference>
<dbReference type="eggNOG" id="KOG0295">
    <property type="taxonomic scope" value="Eukaryota"/>
</dbReference>
<gene>
    <name evidence="4" type="ORF">BRAFLDRAFT_118148</name>
</gene>
<dbReference type="PROSITE" id="PS50294">
    <property type="entry name" value="WD_REPEATS_REGION"/>
    <property type="match status" value="1"/>
</dbReference>
<dbReference type="AlphaFoldDB" id="C3Z2M1"/>
<dbReference type="InParanoid" id="C3Z2M1"/>
<dbReference type="STRING" id="7739.C3Z2M1"/>
<dbReference type="PRINTS" id="PR00320">
    <property type="entry name" value="GPROTEINBRPT"/>
</dbReference>
<keyword evidence="2" id="KW-0677">Repeat</keyword>
<dbReference type="PANTHER" id="PTHR44006">
    <property type="entry name" value="U5 SMALL NUCLEAR RIBONUCLEOPROTEIN 40 KDA PROTEIN"/>
    <property type="match status" value="1"/>
</dbReference>
<dbReference type="PROSITE" id="PS50082">
    <property type="entry name" value="WD_REPEATS_2"/>
    <property type="match status" value="2"/>
</dbReference>
<evidence type="ECO:0000256" key="2">
    <source>
        <dbReference type="ARBA" id="ARBA00022737"/>
    </source>
</evidence>
<feature type="repeat" description="WD" evidence="3">
    <location>
        <begin position="213"/>
        <end position="235"/>
    </location>
</feature>
<dbReference type="InterPro" id="IPR036322">
    <property type="entry name" value="WD40_repeat_dom_sf"/>
</dbReference>
<sequence length="417" mass="46597">MALVQRISLSEALASVKPNSEIWSCSYNPQDDNFIAVTTSTENKLRICKENSQSFPHTFDLGGAGTCTDFSRDGSRVVAGSTSSDILLVTNINAETPEPVHLHGHTSTIRNVHFHPTNSLLLSSGWSDGIRVWDVNTQQMTRQELLKEHFGEETIYKTSMSEDGKLLTVCCSDGVAYVLETNNLKLVRMLKWSSPTDVQDASMRRTANRDIQIATASHDGTVKVWELGTGKVLHMFTVGYEASRVLYTPDGSRLCVGGKSEHILIYNVEENPIRSAWKLADPCGFAAIKCMDFSRMSGSRRMVTGHADSTLRVWNLYGIVQDNSFYIRYSYLPLSHYRFNEKFTAPEIRVVDQPFGRHTTTVLCPNFVRKYSPKEGRCQPQSPECHVAPNSFMMKRRKPSWILVANSDGAAKAAAPQ</sequence>
<dbReference type="Gene3D" id="2.130.10.10">
    <property type="entry name" value="YVTN repeat-like/Quinoprotein amine dehydrogenase"/>
    <property type="match status" value="2"/>
</dbReference>
<keyword evidence="1 3" id="KW-0853">WD repeat</keyword>
<protein>
    <submittedName>
        <fullName evidence="4">Uncharacterized protein</fullName>
    </submittedName>
</protein>
<feature type="repeat" description="WD" evidence="3">
    <location>
        <begin position="102"/>
        <end position="143"/>
    </location>
</feature>
<accession>C3Z2M1</accession>
<evidence type="ECO:0000256" key="1">
    <source>
        <dbReference type="ARBA" id="ARBA00022574"/>
    </source>
</evidence>
<name>C3Z2M1_BRAFL</name>
<dbReference type="InterPro" id="IPR052234">
    <property type="entry name" value="U5_snRNP_Component"/>
</dbReference>
<dbReference type="PANTHER" id="PTHR44006:SF1">
    <property type="entry name" value="U5 SMALL NUCLEAR RIBONUCLEOPROTEIN 40 KDA PROTEIN"/>
    <property type="match status" value="1"/>
</dbReference>
<organism>
    <name type="scientific">Branchiostoma floridae</name>
    <name type="common">Florida lancelet</name>
    <name type="synonym">Amphioxus</name>
    <dbReference type="NCBI Taxonomy" id="7739"/>
    <lineage>
        <taxon>Eukaryota</taxon>
        <taxon>Metazoa</taxon>
        <taxon>Chordata</taxon>
        <taxon>Cephalochordata</taxon>
        <taxon>Leptocardii</taxon>
        <taxon>Amphioxiformes</taxon>
        <taxon>Branchiostomatidae</taxon>
        <taxon>Branchiostoma</taxon>
    </lineage>
</organism>
<dbReference type="InterPro" id="IPR020472">
    <property type="entry name" value="WD40_PAC1"/>
</dbReference>
<evidence type="ECO:0000256" key="3">
    <source>
        <dbReference type="PROSITE-ProRule" id="PRU00221"/>
    </source>
</evidence>
<dbReference type="EMBL" id="GG666574">
    <property type="protein sequence ID" value="EEN53272.1"/>
    <property type="molecule type" value="Genomic_DNA"/>
</dbReference>
<dbReference type="SMART" id="SM00320">
    <property type="entry name" value="WD40"/>
    <property type="match status" value="7"/>
</dbReference>
<reference evidence="4" key="1">
    <citation type="journal article" date="2008" name="Nature">
        <title>The amphioxus genome and the evolution of the chordate karyotype.</title>
        <authorList>
            <consortium name="US DOE Joint Genome Institute (JGI-PGF)"/>
            <person name="Putnam N.H."/>
            <person name="Butts T."/>
            <person name="Ferrier D.E.K."/>
            <person name="Furlong R.F."/>
            <person name="Hellsten U."/>
            <person name="Kawashima T."/>
            <person name="Robinson-Rechavi M."/>
            <person name="Shoguchi E."/>
            <person name="Terry A."/>
            <person name="Yu J.-K."/>
            <person name="Benito-Gutierrez E.L."/>
            <person name="Dubchak I."/>
            <person name="Garcia-Fernandez J."/>
            <person name="Gibson-Brown J.J."/>
            <person name="Grigoriev I.V."/>
            <person name="Horton A.C."/>
            <person name="de Jong P.J."/>
            <person name="Jurka J."/>
            <person name="Kapitonov V.V."/>
            <person name="Kohara Y."/>
            <person name="Kuroki Y."/>
            <person name="Lindquist E."/>
            <person name="Lucas S."/>
            <person name="Osoegawa K."/>
            <person name="Pennacchio L.A."/>
            <person name="Salamov A.A."/>
            <person name="Satou Y."/>
            <person name="Sauka-Spengler T."/>
            <person name="Schmutz J."/>
            <person name="Shin-I T."/>
            <person name="Toyoda A."/>
            <person name="Bronner-Fraser M."/>
            <person name="Fujiyama A."/>
            <person name="Holland L.Z."/>
            <person name="Holland P.W.H."/>
            <person name="Satoh N."/>
            <person name="Rokhsar D.S."/>
        </authorList>
    </citation>
    <scope>NUCLEOTIDE SEQUENCE [LARGE SCALE GENOMIC DNA]</scope>
    <source>
        <strain evidence="4">S238N-H82</strain>
        <tissue evidence="4">Testes</tissue>
    </source>
</reference>
<evidence type="ECO:0000313" key="4">
    <source>
        <dbReference type="EMBL" id="EEN53272.1"/>
    </source>
</evidence>
<proteinExistence type="predicted"/>
<dbReference type="InterPro" id="IPR015943">
    <property type="entry name" value="WD40/YVTN_repeat-like_dom_sf"/>
</dbReference>
<dbReference type="Pfam" id="PF00400">
    <property type="entry name" value="WD40"/>
    <property type="match status" value="2"/>
</dbReference>
<dbReference type="SUPFAM" id="SSF50978">
    <property type="entry name" value="WD40 repeat-like"/>
    <property type="match status" value="1"/>
</dbReference>